<dbReference type="RefSeq" id="WP_245852313.1">
    <property type="nucleotide sequence ID" value="NZ_PDJJ01000001.1"/>
</dbReference>
<keyword evidence="3" id="KW-1185">Reference proteome</keyword>
<dbReference type="InterPro" id="IPR000182">
    <property type="entry name" value="GNAT_dom"/>
</dbReference>
<dbReference type="Gene3D" id="3.40.630.30">
    <property type="match status" value="1"/>
</dbReference>
<name>A0A2A9EX23_9MICO</name>
<evidence type="ECO:0000313" key="3">
    <source>
        <dbReference type="Proteomes" id="UP000224130"/>
    </source>
</evidence>
<proteinExistence type="predicted"/>
<keyword evidence="2" id="KW-0808">Transferase</keyword>
<evidence type="ECO:0000259" key="1">
    <source>
        <dbReference type="PROSITE" id="PS51186"/>
    </source>
</evidence>
<comment type="caution">
    <text evidence="2">The sequence shown here is derived from an EMBL/GenBank/DDBJ whole genome shotgun (WGS) entry which is preliminary data.</text>
</comment>
<dbReference type="Proteomes" id="UP000224130">
    <property type="component" value="Unassembled WGS sequence"/>
</dbReference>
<dbReference type="InterPro" id="IPR016181">
    <property type="entry name" value="Acyl_CoA_acyltransferase"/>
</dbReference>
<dbReference type="Pfam" id="PF00583">
    <property type="entry name" value="Acetyltransf_1"/>
    <property type="match status" value="1"/>
</dbReference>
<dbReference type="PROSITE" id="PS51186">
    <property type="entry name" value="GNAT"/>
    <property type="match status" value="1"/>
</dbReference>
<reference evidence="2 3" key="1">
    <citation type="submission" date="2017-10" db="EMBL/GenBank/DDBJ databases">
        <title>Sequencing the genomes of 1000 actinobacteria strains.</title>
        <authorList>
            <person name="Klenk H.-P."/>
        </authorList>
    </citation>
    <scope>NUCLEOTIDE SEQUENCE [LARGE SCALE GENOMIC DNA]</scope>
    <source>
        <strain evidence="2 3">DSM 21863</strain>
    </source>
</reference>
<dbReference type="GO" id="GO:0016747">
    <property type="term" value="F:acyltransferase activity, transferring groups other than amino-acyl groups"/>
    <property type="evidence" value="ECO:0007669"/>
    <property type="project" value="InterPro"/>
</dbReference>
<evidence type="ECO:0000313" key="2">
    <source>
        <dbReference type="EMBL" id="PFG43283.1"/>
    </source>
</evidence>
<organism evidence="2 3">
    <name type="scientific">Isoptericola jiangsuensis</name>
    <dbReference type="NCBI Taxonomy" id="548579"/>
    <lineage>
        <taxon>Bacteria</taxon>
        <taxon>Bacillati</taxon>
        <taxon>Actinomycetota</taxon>
        <taxon>Actinomycetes</taxon>
        <taxon>Micrococcales</taxon>
        <taxon>Promicromonosporaceae</taxon>
        <taxon>Isoptericola</taxon>
    </lineage>
</organism>
<dbReference type="SUPFAM" id="SSF55729">
    <property type="entry name" value="Acyl-CoA N-acyltransferases (Nat)"/>
    <property type="match status" value="1"/>
</dbReference>
<protein>
    <submittedName>
        <fullName evidence="2">Acetyltransferase (GNAT) family protein</fullName>
    </submittedName>
</protein>
<dbReference type="AlphaFoldDB" id="A0A2A9EX23"/>
<sequence length="280" mass="29726">MTTLDVARLAPVTSVAGASLSPRWASHPVVVAEQAHDGWDASHVWADDDALLVRLRWRVRTDGLRPFAVEHDDDAASVLGLGEPGAAARLVVAAGTALGTVTRVSAPRGTHAELAGLAAAGHRVPAPFDRLPVSAWDWYGTTTSPAVQPGEDRVVELDATHRHGAAACLAVANPHGELSLDEPRSRWWGWLDDDGTVRGVAGASRRVPGQPWVLGSVGTDPAFRGRGIAAAVTAAATRAGLAEVAMVTLGMYAHNDAARRVYERLGFARVQEFESWRPER</sequence>
<accession>A0A2A9EX23</accession>
<dbReference type="EMBL" id="PDJJ01000001">
    <property type="protein sequence ID" value="PFG43283.1"/>
    <property type="molecule type" value="Genomic_DNA"/>
</dbReference>
<feature type="domain" description="N-acetyltransferase" evidence="1">
    <location>
        <begin position="152"/>
        <end position="280"/>
    </location>
</feature>
<gene>
    <name evidence="2" type="ORF">ATJ88_1968</name>
</gene>